<evidence type="ECO:0000313" key="2">
    <source>
        <dbReference type="EMBL" id="MDX8336871.1"/>
    </source>
</evidence>
<protein>
    <submittedName>
        <fullName evidence="2">Uncharacterized protein</fullName>
    </submittedName>
</protein>
<dbReference type="InterPro" id="IPR053715">
    <property type="entry name" value="GH4_Enzyme_sf"/>
</dbReference>
<dbReference type="Proteomes" id="UP001279681">
    <property type="component" value="Unassembled WGS sequence"/>
</dbReference>
<sequence length="71" mass="8402">MRRNMSEEEKQKRIKVREFLKQNPISSPDYLIRYGMIEQETNSTNRFAKAPRTIPIILDICKDMTELCPNA</sequence>
<keyword evidence="3" id="KW-1185">Reference proteome</keyword>
<dbReference type="InterPro" id="IPR036291">
    <property type="entry name" value="NAD(P)-bd_dom_sf"/>
</dbReference>
<evidence type="ECO:0000313" key="3">
    <source>
        <dbReference type="Proteomes" id="UP001279681"/>
    </source>
</evidence>
<proteinExistence type="predicted"/>
<reference evidence="3" key="1">
    <citation type="submission" date="2023-07" db="EMBL/GenBank/DDBJ databases">
        <authorList>
            <person name="Colorado M.A."/>
            <person name="Villamil L.M."/>
            <person name="Melo J.F."/>
            <person name="Rodriguez J.A."/>
            <person name="Ruiz R.Y."/>
        </authorList>
    </citation>
    <scope>NUCLEOTIDE SEQUENCE [LARGE SCALE GENOMIC DNA]</scope>
    <source>
        <strain evidence="3">C33</strain>
    </source>
</reference>
<dbReference type="InterPro" id="IPR001088">
    <property type="entry name" value="Glyco_hydro_4"/>
</dbReference>
<dbReference type="Pfam" id="PF02056">
    <property type="entry name" value="Glyco_hydro_4"/>
    <property type="match status" value="1"/>
</dbReference>
<comment type="caution">
    <text evidence="2">The sequence shown here is derived from an EMBL/GenBank/DDBJ whole genome shotgun (WGS) entry which is preliminary data.</text>
</comment>
<evidence type="ECO:0000256" key="1">
    <source>
        <dbReference type="ARBA" id="ARBA00023027"/>
    </source>
</evidence>
<accession>A0ABU4WBH4</accession>
<dbReference type="SUPFAM" id="SSF51735">
    <property type="entry name" value="NAD(P)-binding Rossmann-fold domains"/>
    <property type="match status" value="1"/>
</dbReference>
<keyword evidence="1" id="KW-0520">NAD</keyword>
<gene>
    <name evidence="2" type="ORF">RFV38_10250</name>
</gene>
<dbReference type="EMBL" id="JAVIKH010000015">
    <property type="protein sequence ID" value="MDX8336871.1"/>
    <property type="molecule type" value="Genomic_DNA"/>
</dbReference>
<name>A0ABU4WBH4_9FUSO</name>
<dbReference type="Gene3D" id="3.90.1820.10">
    <property type="entry name" value="AglA-like glucosidase"/>
    <property type="match status" value="1"/>
</dbReference>
<dbReference type="RefSeq" id="WP_320314247.1">
    <property type="nucleotide sequence ID" value="NZ_JAVIKH010000015.1"/>
</dbReference>
<organism evidence="2 3">
    <name type="scientific">Candidatus Cetobacterium colombiensis</name>
    <dbReference type="NCBI Taxonomy" id="3073100"/>
    <lineage>
        <taxon>Bacteria</taxon>
        <taxon>Fusobacteriati</taxon>
        <taxon>Fusobacteriota</taxon>
        <taxon>Fusobacteriia</taxon>
        <taxon>Fusobacteriales</taxon>
        <taxon>Fusobacteriaceae</taxon>
        <taxon>Cetobacterium</taxon>
    </lineage>
</organism>